<feature type="compositionally biased region" description="Pro residues" evidence="1">
    <location>
        <begin position="162"/>
        <end position="175"/>
    </location>
</feature>
<sequence length="211" mass="22297">MERRKVIDFVWGCGAPNTSCGELQPGLEVKRNLIAARVSFHRPAPGRRGEGRGREGFRHPAEGPSAHSPPLPPHRASAPPTVLVDDPEPQARIHQASYSSHSHPGLLSHVHPAGSLPPASPARTRVRTHSASQTGTNPHPASAHHTGRSIVGIEQRPSPRACLPPPRPPSHPSPIPSATEASKATWPLEVLLRATQIAGGPGAGVQPGRSR</sequence>
<protein>
    <submittedName>
        <fullName evidence="2">Uncharacterized protein</fullName>
    </submittedName>
</protein>
<dbReference type="Proteomes" id="UP001176941">
    <property type="component" value="Chromosome 27"/>
</dbReference>
<keyword evidence="3" id="KW-1185">Reference proteome</keyword>
<organism evidence="2 3">
    <name type="scientific">Rangifer tarandus platyrhynchus</name>
    <name type="common">Svalbard reindeer</name>
    <dbReference type="NCBI Taxonomy" id="3082113"/>
    <lineage>
        <taxon>Eukaryota</taxon>
        <taxon>Metazoa</taxon>
        <taxon>Chordata</taxon>
        <taxon>Craniata</taxon>
        <taxon>Vertebrata</taxon>
        <taxon>Euteleostomi</taxon>
        <taxon>Mammalia</taxon>
        <taxon>Eutheria</taxon>
        <taxon>Laurasiatheria</taxon>
        <taxon>Artiodactyla</taxon>
        <taxon>Ruminantia</taxon>
        <taxon>Pecora</taxon>
        <taxon>Cervidae</taxon>
        <taxon>Odocoileinae</taxon>
        <taxon>Rangifer</taxon>
    </lineage>
</organism>
<accession>A0ABN8Z489</accession>
<feature type="compositionally biased region" description="Basic and acidic residues" evidence="1">
    <location>
        <begin position="47"/>
        <end position="61"/>
    </location>
</feature>
<evidence type="ECO:0000313" key="3">
    <source>
        <dbReference type="Proteomes" id="UP001176941"/>
    </source>
</evidence>
<dbReference type="EMBL" id="OX459963">
    <property type="protein sequence ID" value="CAI9167951.1"/>
    <property type="molecule type" value="Genomic_DNA"/>
</dbReference>
<name>A0ABN8Z489_RANTA</name>
<reference evidence="2" key="1">
    <citation type="submission" date="2023-04" db="EMBL/GenBank/DDBJ databases">
        <authorList>
            <consortium name="ELIXIR-Norway"/>
        </authorList>
    </citation>
    <scope>NUCLEOTIDE SEQUENCE [LARGE SCALE GENOMIC DNA]</scope>
</reference>
<evidence type="ECO:0000256" key="1">
    <source>
        <dbReference type="SAM" id="MobiDB-lite"/>
    </source>
</evidence>
<feature type="region of interest" description="Disordered" evidence="1">
    <location>
        <begin position="40"/>
        <end position="182"/>
    </location>
</feature>
<feature type="compositionally biased region" description="Polar residues" evidence="1">
    <location>
        <begin position="129"/>
        <end position="139"/>
    </location>
</feature>
<proteinExistence type="predicted"/>
<gene>
    <name evidence="2" type="ORF">MRATA1EN1_LOCUS16913</name>
</gene>
<evidence type="ECO:0000313" key="2">
    <source>
        <dbReference type="EMBL" id="CAI9167951.1"/>
    </source>
</evidence>